<keyword evidence="1" id="KW-0472">Membrane</keyword>
<keyword evidence="3" id="KW-1185">Reference proteome</keyword>
<organism evidence="2 3">
    <name type="scientific">Aspergillus homomorphus (strain CBS 101889)</name>
    <dbReference type="NCBI Taxonomy" id="1450537"/>
    <lineage>
        <taxon>Eukaryota</taxon>
        <taxon>Fungi</taxon>
        <taxon>Dikarya</taxon>
        <taxon>Ascomycota</taxon>
        <taxon>Pezizomycotina</taxon>
        <taxon>Eurotiomycetes</taxon>
        <taxon>Eurotiomycetidae</taxon>
        <taxon>Eurotiales</taxon>
        <taxon>Aspergillaceae</taxon>
        <taxon>Aspergillus</taxon>
        <taxon>Aspergillus subgen. Circumdati</taxon>
    </lineage>
</organism>
<evidence type="ECO:0000256" key="1">
    <source>
        <dbReference type="SAM" id="Phobius"/>
    </source>
</evidence>
<dbReference type="VEuPathDB" id="FungiDB:BO97DRAFT_70636"/>
<dbReference type="Proteomes" id="UP000248961">
    <property type="component" value="Unassembled WGS sequence"/>
</dbReference>
<reference evidence="2 3" key="1">
    <citation type="submission" date="2018-02" db="EMBL/GenBank/DDBJ databases">
        <title>The genomes of Aspergillus section Nigri reveals drivers in fungal speciation.</title>
        <authorList>
            <consortium name="DOE Joint Genome Institute"/>
            <person name="Vesth T.C."/>
            <person name="Nybo J."/>
            <person name="Theobald S."/>
            <person name="Brandl J."/>
            <person name="Frisvad J.C."/>
            <person name="Nielsen K.F."/>
            <person name="Lyhne E.K."/>
            <person name="Kogle M.E."/>
            <person name="Kuo A."/>
            <person name="Riley R."/>
            <person name="Clum A."/>
            <person name="Nolan M."/>
            <person name="Lipzen A."/>
            <person name="Salamov A."/>
            <person name="Henrissat B."/>
            <person name="Wiebenga A."/>
            <person name="De vries R.P."/>
            <person name="Grigoriev I.V."/>
            <person name="Mortensen U.H."/>
            <person name="Andersen M.R."/>
            <person name="Baker S.E."/>
        </authorList>
    </citation>
    <scope>NUCLEOTIDE SEQUENCE [LARGE SCALE GENOMIC DNA]</scope>
    <source>
        <strain evidence="2 3">CBS 101889</strain>
    </source>
</reference>
<accession>A0A395HWA6</accession>
<dbReference type="RefSeq" id="XP_025551244.1">
    <property type="nucleotide sequence ID" value="XM_025701004.1"/>
</dbReference>
<sequence length="101" mass="11427">MTSYCFAFPSASAFACFDFSNIVLFPVQITVFIRGLTSPPLSPFPPLVCAYFFHLLACFLLTCLIQFLIHPWFIRIELNNLSGECLDPGWAPNPSLCFPHY</sequence>
<protein>
    <submittedName>
        <fullName evidence="2">Uncharacterized protein</fullName>
    </submittedName>
</protein>
<keyword evidence="1" id="KW-1133">Transmembrane helix</keyword>
<evidence type="ECO:0000313" key="2">
    <source>
        <dbReference type="EMBL" id="RAL12090.1"/>
    </source>
</evidence>
<gene>
    <name evidence="2" type="ORF">BO97DRAFT_70636</name>
</gene>
<proteinExistence type="predicted"/>
<name>A0A395HWA6_ASPHC</name>
<dbReference type="EMBL" id="KZ824285">
    <property type="protein sequence ID" value="RAL12090.1"/>
    <property type="molecule type" value="Genomic_DNA"/>
</dbReference>
<dbReference type="GeneID" id="37205293"/>
<evidence type="ECO:0000313" key="3">
    <source>
        <dbReference type="Proteomes" id="UP000248961"/>
    </source>
</evidence>
<dbReference type="AlphaFoldDB" id="A0A395HWA6"/>
<feature type="transmembrane region" description="Helical" evidence="1">
    <location>
        <begin position="45"/>
        <end position="69"/>
    </location>
</feature>
<keyword evidence="1" id="KW-0812">Transmembrane</keyword>
<feature type="transmembrane region" description="Helical" evidence="1">
    <location>
        <begin position="12"/>
        <end position="33"/>
    </location>
</feature>